<comment type="subunit">
    <text evidence="12">F-type ATPases have 2 components, F(1) - the catalytic core - and F(0) - the membrane proton channel. F(1) has five subunits: alpha(3), beta(3), gamma(1), delta(1), epsilon(1). F(0) has three main subunits: a(1), b(2) and c(10-14). The alpha and beta chains form an alternating ring which encloses part of the gamma chain. F(1) is attached to F(0) by a central stalk formed by the gamma and epsilon chains, while a peripheral stalk is formed by the delta and b chains.</text>
</comment>
<keyword evidence="3 12" id="KW-0812">Transmembrane</keyword>
<dbReference type="Proteomes" id="UP000503018">
    <property type="component" value="Chromosome"/>
</dbReference>
<dbReference type="GO" id="GO:0046933">
    <property type="term" value="F:proton-transporting ATP synthase activity, rotational mechanism"/>
    <property type="evidence" value="ECO:0007669"/>
    <property type="project" value="UniProtKB-UniRule"/>
</dbReference>
<dbReference type="AlphaFoldDB" id="A0A6M4AUN4"/>
<dbReference type="GO" id="GO:0045259">
    <property type="term" value="C:proton-transporting ATP synthase complex"/>
    <property type="evidence" value="ECO:0007669"/>
    <property type="project" value="UniProtKB-KW"/>
</dbReference>
<gene>
    <name evidence="12" type="primary">atpF</name>
    <name evidence="15" type="ORF">GV829_10720</name>
</gene>
<keyword evidence="6 12" id="KW-0406">Ion transport</keyword>
<dbReference type="InterPro" id="IPR002146">
    <property type="entry name" value="ATP_synth_b/b'su_bac/chlpt"/>
</dbReference>
<evidence type="ECO:0000256" key="4">
    <source>
        <dbReference type="ARBA" id="ARBA00022781"/>
    </source>
</evidence>
<evidence type="ECO:0000256" key="3">
    <source>
        <dbReference type="ARBA" id="ARBA00022692"/>
    </source>
</evidence>
<evidence type="ECO:0000256" key="6">
    <source>
        <dbReference type="ARBA" id="ARBA00023065"/>
    </source>
</evidence>
<comment type="similarity">
    <text evidence="12 13">Belongs to the ATPase B chain family.</text>
</comment>
<evidence type="ECO:0000313" key="16">
    <source>
        <dbReference type="Proteomes" id="UP000503018"/>
    </source>
</evidence>
<reference evidence="15 16" key="1">
    <citation type="submission" date="2020-01" db="EMBL/GenBank/DDBJ databases">
        <title>Sphingomonas sp. strain CSW-10.</title>
        <authorList>
            <person name="Chen W.-M."/>
        </authorList>
    </citation>
    <scope>NUCLEOTIDE SEQUENCE [LARGE SCALE GENOMIC DNA]</scope>
    <source>
        <strain evidence="15 16">CSW-10</strain>
    </source>
</reference>
<keyword evidence="5 12" id="KW-1133">Transmembrane helix</keyword>
<dbReference type="EMBL" id="CP053015">
    <property type="protein sequence ID" value="QJQ32857.1"/>
    <property type="molecule type" value="Genomic_DNA"/>
</dbReference>
<evidence type="ECO:0000256" key="7">
    <source>
        <dbReference type="ARBA" id="ARBA00023136"/>
    </source>
</evidence>
<evidence type="ECO:0000256" key="9">
    <source>
        <dbReference type="ARBA" id="ARBA00025198"/>
    </source>
</evidence>
<evidence type="ECO:0000313" key="15">
    <source>
        <dbReference type="EMBL" id="QJQ32857.1"/>
    </source>
</evidence>
<feature type="transmembrane region" description="Helical" evidence="12">
    <location>
        <begin position="25"/>
        <end position="48"/>
    </location>
</feature>
<accession>A0A6M4AUN4</accession>
<proteinExistence type="inferred from homology"/>
<evidence type="ECO:0000256" key="1">
    <source>
        <dbReference type="ARBA" id="ARBA00022448"/>
    </source>
</evidence>
<evidence type="ECO:0000256" key="12">
    <source>
        <dbReference type="HAMAP-Rule" id="MF_01398"/>
    </source>
</evidence>
<comment type="function">
    <text evidence="10">Component of the F(0) channel, it forms part of the peripheral stalk, linking F(1) to F(0). The b'-subunit is a diverged and duplicated form of b found in plants and photosynthetic bacteria.</text>
</comment>
<dbReference type="GO" id="GO:0005886">
    <property type="term" value="C:plasma membrane"/>
    <property type="evidence" value="ECO:0007669"/>
    <property type="project" value="UniProtKB-SubCell"/>
</dbReference>
<dbReference type="RefSeq" id="WP_169946537.1">
    <property type="nucleotide sequence ID" value="NZ_CP053015.1"/>
</dbReference>
<evidence type="ECO:0000256" key="2">
    <source>
        <dbReference type="ARBA" id="ARBA00022547"/>
    </source>
</evidence>
<dbReference type="Pfam" id="PF00430">
    <property type="entry name" value="ATP-synt_B"/>
    <property type="match status" value="1"/>
</dbReference>
<keyword evidence="4 12" id="KW-0375">Hydrogen ion transport</keyword>
<evidence type="ECO:0000256" key="8">
    <source>
        <dbReference type="ARBA" id="ARBA00023310"/>
    </source>
</evidence>
<evidence type="ECO:0000256" key="11">
    <source>
        <dbReference type="ARBA" id="ARBA00037847"/>
    </source>
</evidence>
<comment type="function">
    <text evidence="9 12">F(1)F(0) ATP synthase produces ATP from ADP in the presence of a proton or sodium gradient. F-type ATPases consist of two structural domains, F(1) containing the extramembraneous catalytic core and F(0) containing the membrane proton channel, linked together by a central stalk and a peripheral stalk. During catalysis, ATP synthesis in the catalytic domain of F(1) is coupled via a rotary mechanism of the central stalk subunits to proton translocation.</text>
</comment>
<keyword evidence="16" id="KW-1185">Reference proteome</keyword>
<sequence length="185" mass="19318">MSDLLMLVAAEAAHGAGAEHAEPAIAGVLNATVIVSISMLVLVGIMLWKKVPALIGSMLDGKIAAIRAQLDEASDLRKEAEALRAEYQGKLAALDGEAAAIRERAEQEASLVVAKAKEDAAALVARRQRMAEDRIAAAERSAIAEVRDTATRAAVAAAQQLIVDGHNAAADKPLVEKAIADIEKI</sequence>
<protein>
    <recommendedName>
        <fullName evidence="12">ATP synthase subunit b</fullName>
    </recommendedName>
    <alternativeName>
        <fullName evidence="12">ATP synthase F(0) sector subunit b</fullName>
    </alternativeName>
    <alternativeName>
        <fullName evidence="12">ATPase subunit I</fullName>
    </alternativeName>
    <alternativeName>
        <fullName evidence="12">F-type ATPase subunit b</fullName>
        <shortName evidence="12">F-ATPase subunit b</shortName>
    </alternativeName>
</protein>
<evidence type="ECO:0000256" key="10">
    <source>
        <dbReference type="ARBA" id="ARBA00025614"/>
    </source>
</evidence>
<keyword evidence="7 12" id="KW-0472">Membrane</keyword>
<dbReference type="HAMAP" id="MF_01398">
    <property type="entry name" value="ATP_synth_b_bprime"/>
    <property type="match status" value="1"/>
</dbReference>
<keyword evidence="8 12" id="KW-0066">ATP synthesis</keyword>
<comment type="subcellular location">
    <subcellularLocation>
        <location evidence="12">Cell membrane</location>
        <topology evidence="12">Single-pass membrane protein</topology>
    </subcellularLocation>
    <subcellularLocation>
        <location evidence="11">Endomembrane system</location>
        <topology evidence="11">Single-pass membrane protein</topology>
    </subcellularLocation>
</comment>
<dbReference type="GO" id="GO:0012505">
    <property type="term" value="C:endomembrane system"/>
    <property type="evidence" value="ECO:0007669"/>
    <property type="project" value="UniProtKB-SubCell"/>
</dbReference>
<organism evidence="15 16">
    <name type="scientific">Sphingomonas lacunae</name>
    <dbReference type="NCBI Taxonomy" id="2698828"/>
    <lineage>
        <taxon>Bacteria</taxon>
        <taxon>Pseudomonadati</taxon>
        <taxon>Pseudomonadota</taxon>
        <taxon>Alphaproteobacteria</taxon>
        <taxon>Sphingomonadales</taxon>
        <taxon>Sphingomonadaceae</taxon>
        <taxon>Sphingomonas</taxon>
    </lineage>
</organism>
<feature type="coiled-coil region" evidence="14">
    <location>
        <begin position="63"/>
        <end position="133"/>
    </location>
</feature>
<dbReference type="KEGG" id="slan:GV829_10720"/>
<keyword evidence="12" id="KW-1003">Cell membrane</keyword>
<keyword evidence="14" id="KW-0175">Coiled coil</keyword>
<evidence type="ECO:0000256" key="5">
    <source>
        <dbReference type="ARBA" id="ARBA00022989"/>
    </source>
</evidence>
<keyword evidence="1 12" id="KW-0813">Transport</keyword>
<dbReference type="CDD" id="cd06503">
    <property type="entry name" value="ATP-synt_Fo_b"/>
    <property type="match status" value="1"/>
</dbReference>
<evidence type="ECO:0000256" key="13">
    <source>
        <dbReference type="RuleBase" id="RU003848"/>
    </source>
</evidence>
<name>A0A6M4AUN4_9SPHN</name>
<evidence type="ECO:0000256" key="14">
    <source>
        <dbReference type="SAM" id="Coils"/>
    </source>
</evidence>
<keyword evidence="2 12" id="KW-0138">CF(0)</keyword>